<evidence type="ECO:0000259" key="5">
    <source>
        <dbReference type="PROSITE" id="PS51063"/>
    </source>
</evidence>
<evidence type="ECO:0000313" key="7">
    <source>
        <dbReference type="Proteomes" id="UP000552757"/>
    </source>
</evidence>
<comment type="caution">
    <text evidence="6">The sequence shown here is derived from an EMBL/GenBank/DDBJ whole genome shotgun (WGS) entry which is preliminary data.</text>
</comment>
<dbReference type="InterPro" id="IPR000595">
    <property type="entry name" value="cNMP-bd_dom"/>
</dbReference>
<dbReference type="Gene3D" id="1.10.10.10">
    <property type="entry name" value="Winged helix-like DNA-binding domain superfamily/Winged helix DNA-binding domain"/>
    <property type="match status" value="1"/>
</dbReference>
<dbReference type="InterPro" id="IPR050397">
    <property type="entry name" value="Env_Response_Regulators"/>
</dbReference>
<dbReference type="SMART" id="SM00100">
    <property type="entry name" value="cNMP"/>
    <property type="match status" value="1"/>
</dbReference>
<dbReference type="PROSITE" id="PS51063">
    <property type="entry name" value="HTH_CRP_2"/>
    <property type="match status" value="1"/>
</dbReference>
<dbReference type="PANTHER" id="PTHR24567">
    <property type="entry name" value="CRP FAMILY TRANSCRIPTIONAL REGULATORY PROTEIN"/>
    <property type="match status" value="1"/>
</dbReference>
<dbReference type="SUPFAM" id="SSF46785">
    <property type="entry name" value="Winged helix' DNA-binding domain"/>
    <property type="match status" value="1"/>
</dbReference>
<organism evidence="6 7">
    <name type="scientific">Sphingobium fontiphilum</name>
    <dbReference type="NCBI Taxonomy" id="944425"/>
    <lineage>
        <taxon>Bacteria</taxon>
        <taxon>Pseudomonadati</taxon>
        <taxon>Pseudomonadota</taxon>
        <taxon>Alphaproteobacteria</taxon>
        <taxon>Sphingomonadales</taxon>
        <taxon>Sphingomonadaceae</taxon>
        <taxon>Sphingobium</taxon>
    </lineage>
</organism>
<keyword evidence="7" id="KW-1185">Reference proteome</keyword>
<keyword evidence="3" id="KW-0804">Transcription</keyword>
<name>A0A7W6DHH4_9SPHN</name>
<evidence type="ECO:0000256" key="1">
    <source>
        <dbReference type="ARBA" id="ARBA00023015"/>
    </source>
</evidence>
<dbReference type="SMART" id="SM00419">
    <property type="entry name" value="HTH_CRP"/>
    <property type="match status" value="1"/>
</dbReference>
<keyword evidence="1" id="KW-0805">Transcription regulation</keyword>
<dbReference type="InterPro" id="IPR012318">
    <property type="entry name" value="HTH_CRP"/>
</dbReference>
<dbReference type="InterPro" id="IPR014710">
    <property type="entry name" value="RmlC-like_jellyroll"/>
</dbReference>
<evidence type="ECO:0000256" key="2">
    <source>
        <dbReference type="ARBA" id="ARBA00023125"/>
    </source>
</evidence>
<dbReference type="RefSeq" id="WP_183953695.1">
    <property type="nucleotide sequence ID" value="NZ_JACIEB010000001.1"/>
</dbReference>
<dbReference type="InterPro" id="IPR018490">
    <property type="entry name" value="cNMP-bd_dom_sf"/>
</dbReference>
<dbReference type="GO" id="GO:0005829">
    <property type="term" value="C:cytosol"/>
    <property type="evidence" value="ECO:0007669"/>
    <property type="project" value="TreeGrafter"/>
</dbReference>
<dbReference type="PANTHER" id="PTHR24567:SF68">
    <property type="entry name" value="DNA-BINDING TRANSCRIPTIONAL DUAL REGULATOR CRP"/>
    <property type="match status" value="1"/>
</dbReference>
<dbReference type="AlphaFoldDB" id="A0A7W6DHH4"/>
<reference evidence="6 7" key="1">
    <citation type="submission" date="2020-08" db="EMBL/GenBank/DDBJ databases">
        <title>Genomic Encyclopedia of Type Strains, Phase IV (KMG-IV): sequencing the most valuable type-strain genomes for metagenomic binning, comparative biology and taxonomic classification.</title>
        <authorList>
            <person name="Goeker M."/>
        </authorList>
    </citation>
    <scope>NUCLEOTIDE SEQUENCE [LARGE SCALE GENOMIC DNA]</scope>
    <source>
        <strain evidence="6 7">DSM 29348</strain>
    </source>
</reference>
<dbReference type="Pfam" id="PF13545">
    <property type="entry name" value="HTH_Crp_2"/>
    <property type="match status" value="1"/>
</dbReference>
<dbReference type="CDD" id="cd00038">
    <property type="entry name" value="CAP_ED"/>
    <property type="match status" value="1"/>
</dbReference>
<evidence type="ECO:0000259" key="4">
    <source>
        <dbReference type="PROSITE" id="PS50042"/>
    </source>
</evidence>
<accession>A0A7W6DHH4</accession>
<dbReference type="InterPro" id="IPR036388">
    <property type="entry name" value="WH-like_DNA-bd_sf"/>
</dbReference>
<protein>
    <submittedName>
        <fullName evidence="6">CRP-like cAMP-binding protein</fullName>
    </submittedName>
</protein>
<evidence type="ECO:0000313" key="6">
    <source>
        <dbReference type="EMBL" id="MBB3980700.1"/>
    </source>
</evidence>
<sequence length="226" mass="24860">MDVDALYDSLPRQALLASLSREGLAELLRDTREHKARKGDTLLRQGDKGDFLIILLSGQVRVTVYSSNGREIVLAYAGAGEVLGEIALLDGGHRTASVIAMESLSYLTLARGAFERVIAANHRIALSLMTELATRLRLANQTIETDRSYAAAPRLARFLLRLLADEERGGVIQLSQTELAMFAGISRENINRQLSLWAQDGIVAIEQGKIRVIDMMPLEEIAEAME</sequence>
<feature type="domain" description="HTH crp-type" evidence="5">
    <location>
        <begin position="149"/>
        <end position="216"/>
    </location>
</feature>
<gene>
    <name evidence="6" type="ORF">GGR44_000331</name>
</gene>
<evidence type="ECO:0000256" key="3">
    <source>
        <dbReference type="ARBA" id="ARBA00023163"/>
    </source>
</evidence>
<dbReference type="InterPro" id="IPR036390">
    <property type="entry name" value="WH_DNA-bd_sf"/>
</dbReference>
<dbReference type="Proteomes" id="UP000552757">
    <property type="component" value="Unassembled WGS sequence"/>
</dbReference>
<dbReference type="GO" id="GO:0003700">
    <property type="term" value="F:DNA-binding transcription factor activity"/>
    <property type="evidence" value="ECO:0007669"/>
    <property type="project" value="TreeGrafter"/>
</dbReference>
<dbReference type="InterPro" id="IPR018488">
    <property type="entry name" value="cNMP-bd_CS"/>
</dbReference>
<dbReference type="GO" id="GO:0003677">
    <property type="term" value="F:DNA binding"/>
    <property type="evidence" value="ECO:0007669"/>
    <property type="project" value="UniProtKB-KW"/>
</dbReference>
<dbReference type="PRINTS" id="PR00103">
    <property type="entry name" value="CAMPKINASE"/>
</dbReference>
<dbReference type="PROSITE" id="PS50042">
    <property type="entry name" value="CNMP_BINDING_3"/>
    <property type="match status" value="1"/>
</dbReference>
<proteinExistence type="predicted"/>
<dbReference type="EMBL" id="JACIEB010000001">
    <property type="protein sequence ID" value="MBB3980700.1"/>
    <property type="molecule type" value="Genomic_DNA"/>
</dbReference>
<feature type="domain" description="Cyclic nucleotide-binding" evidence="4">
    <location>
        <begin position="15"/>
        <end position="135"/>
    </location>
</feature>
<dbReference type="Pfam" id="PF00027">
    <property type="entry name" value="cNMP_binding"/>
    <property type="match status" value="1"/>
</dbReference>
<dbReference type="PROSITE" id="PS00889">
    <property type="entry name" value="CNMP_BINDING_2"/>
    <property type="match status" value="1"/>
</dbReference>
<dbReference type="Gene3D" id="2.60.120.10">
    <property type="entry name" value="Jelly Rolls"/>
    <property type="match status" value="1"/>
</dbReference>
<dbReference type="SUPFAM" id="SSF51206">
    <property type="entry name" value="cAMP-binding domain-like"/>
    <property type="match status" value="1"/>
</dbReference>
<keyword evidence="2" id="KW-0238">DNA-binding</keyword>